<comment type="cofactor">
    <cofactor evidence="2">
        <name>Zn(2+)</name>
        <dbReference type="ChEBI" id="CHEBI:29105"/>
    </cofactor>
</comment>
<dbReference type="InterPro" id="IPR031127">
    <property type="entry name" value="E3_UB_ligase_RBR"/>
</dbReference>
<dbReference type="InterPro" id="IPR017907">
    <property type="entry name" value="Znf_RING_CS"/>
</dbReference>
<dbReference type="Gene3D" id="3.30.40.10">
    <property type="entry name" value="Zinc/RING finger domain, C3HC4 (zinc finger)"/>
    <property type="match status" value="1"/>
</dbReference>
<dbReference type="SUPFAM" id="SSF57850">
    <property type="entry name" value="RING/U-box"/>
    <property type="match status" value="3"/>
</dbReference>
<evidence type="ECO:0000256" key="2">
    <source>
        <dbReference type="ARBA" id="ARBA00001947"/>
    </source>
</evidence>
<keyword evidence="10" id="KW-0833">Ubl conjugation pathway</keyword>
<evidence type="ECO:0000256" key="10">
    <source>
        <dbReference type="ARBA" id="ARBA00022786"/>
    </source>
</evidence>
<dbReference type="FunFam" id="3.30.40.10:FF:000230">
    <property type="entry name" value="RBR-type E3 ubiquitin transferase"/>
    <property type="match status" value="1"/>
</dbReference>
<dbReference type="SMART" id="SM00647">
    <property type="entry name" value="IBR"/>
    <property type="match status" value="2"/>
</dbReference>
<feature type="domain" description="RING-type" evidence="15">
    <location>
        <begin position="183"/>
        <end position="393"/>
    </location>
</feature>
<dbReference type="Proteomes" id="UP000504607">
    <property type="component" value="Chromosome 3"/>
</dbReference>
<dbReference type="InterPro" id="IPR013083">
    <property type="entry name" value="Znf_RING/FYVE/PHD"/>
</dbReference>
<evidence type="ECO:0000256" key="3">
    <source>
        <dbReference type="ARBA" id="ARBA00003976"/>
    </source>
</evidence>
<evidence type="ECO:0000256" key="7">
    <source>
        <dbReference type="ARBA" id="ARBA00022723"/>
    </source>
</evidence>
<accession>A0A6I9R066</accession>
<evidence type="ECO:0000256" key="5">
    <source>
        <dbReference type="ARBA" id="ARBA00012251"/>
    </source>
</evidence>
<keyword evidence="11" id="KW-0862">Zinc</keyword>
<dbReference type="InParanoid" id="A0A6I9R066"/>
<feature type="region of interest" description="Disordered" evidence="13">
    <location>
        <begin position="1"/>
        <end position="77"/>
    </location>
</feature>
<dbReference type="PROSITE" id="PS50089">
    <property type="entry name" value="ZF_RING_2"/>
    <property type="match status" value="1"/>
</dbReference>
<dbReference type="Pfam" id="PF01485">
    <property type="entry name" value="IBR"/>
    <property type="match status" value="2"/>
</dbReference>
<evidence type="ECO:0000313" key="16">
    <source>
        <dbReference type="Proteomes" id="UP000504607"/>
    </source>
</evidence>
<evidence type="ECO:0000259" key="15">
    <source>
        <dbReference type="PROSITE" id="PS51873"/>
    </source>
</evidence>
<evidence type="ECO:0000256" key="9">
    <source>
        <dbReference type="ARBA" id="ARBA00022771"/>
    </source>
</evidence>
<gene>
    <name evidence="17" type="primary">LOC105042000</name>
</gene>
<dbReference type="KEGG" id="egu:105042000"/>
<evidence type="ECO:0000256" key="13">
    <source>
        <dbReference type="SAM" id="MobiDB-lite"/>
    </source>
</evidence>
<keyword evidence="6" id="KW-0808">Transferase</keyword>
<keyword evidence="8" id="KW-0677">Repeat</keyword>
<evidence type="ECO:0000256" key="11">
    <source>
        <dbReference type="ARBA" id="ARBA00022833"/>
    </source>
</evidence>
<dbReference type="InterPro" id="IPR002867">
    <property type="entry name" value="IBR_dom"/>
</dbReference>
<feature type="domain" description="RING-type" evidence="14">
    <location>
        <begin position="187"/>
        <end position="232"/>
    </location>
</feature>
<dbReference type="RefSeq" id="XP_010917394.1">
    <property type="nucleotide sequence ID" value="XM_010919092.2"/>
</dbReference>
<dbReference type="CDD" id="cd22582">
    <property type="entry name" value="BRcat_RBR_unk"/>
    <property type="match status" value="1"/>
</dbReference>
<comment type="similarity">
    <text evidence="4">Belongs to the RBR family. Ariadne subfamily.</text>
</comment>
<keyword evidence="16" id="KW-1185">Reference proteome</keyword>
<keyword evidence="7" id="KW-0479">Metal-binding</keyword>
<reference evidence="17" key="1">
    <citation type="submission" date="2025-08" db="UniProtKB">
        <authorList>
            <consortium name="RefSeq"/>
        </authorList>
    </citation>
    <scope>IDENTIFICATION</scope>
</reference>
<dbReference type="PROSITE" id="PS00518">
    <property type="entry name" value="ZF_RING_1"/>
    <property type="match status" value="1"/>
</dbReference>
<dbReference type="Gene3D" id="1.20.120.1750">
    <property type="match status" value="1"/>
</dbReference>
<dbReference type="PANTHER" id="PTHR11685">
    <property type="entry name" value="RBR FAMILY RING FINGER AND IBR DOMAIN-CONTAINING"/>
    <property type="match status" value="1"/>
</dbReference>
<keyword evidence="9 12" id="KW-0863">Zinc-finger</keyword>
<comment type="function">
    <text evidence="3">Might act as an E3 ubiquitin-protein ligase, or as part of E3 complex, which accepts ubiquitin from specific E2 ubiquitin-conjugating enzymes and then transfers it to substrates.</text>
</comment>
<evidence type="ECO:0000259" key="14">
    <source>
        <dbReference type="PROSITE" id="PS50089"/>
    </source>
</evidence>
<dbReference type="GO" id="GO:0008270">
    <property type="term" value="F:zinc ion binding"/>
    <property type="evidence" value="ECO:0007669"/>
    <property type="project" value="UniProtKB-KW"/>
</dbReference>
<dbReference type="OrthoDB" id="10009520at2759"/>
<dbReference type="InterPro" id="IPR018957">
    <property type="entry name" value="Znf_C3HC4_RING-type"/>
</dbReference>
<evidence type="ECO:0000256" key="1">
    <source>
        <dbReference type="ARBA" id="ARBA00001798"/>
    </source>
</evidence>
<comment type="catalytic activity">
    <reaction evidence="1">
        <text>[E2 ubiquitin-conjugating enzyme]-S-ubiquitinyl-L-cysteine + [acceptor protein]-L-lysine = [E2 ubiquitin-conjugating enzyme]-L-cysteine + [acceptor protein]-N(6)-ubiquitinyl-L-lysine.</text>
        <dbReference type="EC" id="2.3.2.31"/>
    </reaction>
</comment>
<dbReference type="AlphaFoldDB" id="A0A6I9R066"/>
<feature type="compositionally biased region" description="Basic and acidic residues" evidence="13">
    <location>
        <begin position="25"/>
        <end position="47"/>
    </location>
</feature>
<name>A0A6I9R066_ELAGV</name>
<dbReference type="GO" id="GO:0016567">
    <property type="term" value="P:protein ubiquitination"/>
    <property type="evidence" value="ECO:0007669"/>
    <property type="project" value="InterPro"/>
</dbReference>
<feature type="compositionally biased region" description="Pro residues" evidence="13">
    <location>
        <begin position="1"/>
        <end position="12"/>
    </location>
</feature>
<evidence type="ECO:0000256" key="12">
    <source>
        <dbReference type="PROSITE-ProRule" id="PRU00175"/>
    </source>
</evidence>
<proteinExistence type="inferred from homology"/>
<dbReference type="EC" id="2.3.2.31" evidence="5"/>
<evidence type="ECO:0000256" key="4">
    <source>
        <dbReference type="ARBA" id="ARBA00005884"/>
    </source>
</evidence>
<dbReference type="InterPro" id="IPR044066">
    <property type="entry name" value="TRIAD_supradom"/>
</dbReference>
<dbReference type="PROSITE" id="PS51873">
    <property type="entry name" value="TRIAD"/>
    <property type="match status" value="1"/>
</dbReference>
<dbReference type="InterPro" id="IPR001841">
    <property type="entry name" value="Znf_RING"/>
</dbReference>
<sequence>MRLRRPNPPPPAAVAGTASIQISHHGGDHDHPIPVHHFSDRGGDRNHPLSIEGDDEKEDRDSAAGISHDGGERNRPISIEDYNDDVLLQIAIAESLRYHSPPAIIDLEISEGLKQETSCRKGKRPVKEISFIDLDGFEALEHDPDDPRGRRTSGLARRPSKRRCLENSVTDVGESSAAPPTESKVYCSICMEEKIDVESFRMRGCSHLYCTSCVSQYVAAKVEENEILIGCPDPSCETGFVELDMCQLILAPKVIDKWGSRLCEEILEPMRFYCPYNDCSALLIHEGGINGEVIRESECPYCYRLFCAQCKVPWHSDITCEAYQQLGEDEKGKEDLLLMKMAKSQHWQRCPKCKFYVERIDGCNYMRCRCGNTFCYRCGGPMNRDHFCLKCRS</sequence>
<dbReference type="GO" id="GO:0061630">
    <property type="term" value="F:ubiquitin protein ligase activity"/>
    <property type="evidence" value="ECO:0007669"/>
    <property type="project" value="UniProtKB-EC"/>
</dbReference>
<evidence type="ECO:0000313" key="17">
    <source>
        <dbReference type="RefSeq" id="XP_010917394.1"/>
    </source>
</evidence>
<organism evidence="16 17">
    <name type="scientific">Elaeis guineensis var. tenera</name>
    <name type="common">Oil palm</name>
    <dbReference type="NCBI Taxonomy" id="51953"/>
    <lineage>
        <taxon>Eukaryota</taxon>
        <taxon>Viridiplantae</taxon>
        <taxon>Streptophyta</taxon>
        <taxon>Embryophyta</taxon>
        <taxon>Tracheophyta</taxon>
        <taxon>Spermatophyta</taxon>
        <taxon>Magnoliopsida</taxon>
        <taxon>Liliopsida</taxon>
        <taxon>Arecaceae</taxon>
        <taxon>Arecoideae</taxon>
        <taxon>Cocoseae</taxon>
        <taxon>Elaeidinae</taxon>
        <taxon>Elaeis</taxon>
    </lineage>
</organism>
<dbReference type="CDD" id="cd22584">
    <property type="entry name" value="Rcat_RBR_unk"/>
    <property type="match status" value="1"/>
</dbReference>
<protein>
    <recommendedName>
        <fullName evidence="5">RBR-type E3 ubiquitin transferase</fullName>
        <ecNumber evidence="5">2.3.2.31</ecNumber>
    </recommendedName>
</protein>
<evidence type="ECO:0000256" key="6">
    <source>
        <dbReference type="ARBA" id="ARBA00022679"/>
    </source>
</evidence>
<dbReference type="Pfam" id="PF00097">
    <property type="entry name" value="zf-C3HC4"/>
    <property type="match status" value="1"/>
</dbReference>
<evidence type="ECO:0000256" key="8">
    <source>
        <dbReference type="ARBA" id="ARBA00022737"/>
    </source>
</evidence>
<dbReference type="GeneID" id="105042000"/>